<dbReference type="AlphaFoldDB" id="A0A5B8J329"/>
<name>A0A5B8J329_9RHOB</name>
<dbReference type="KEGG" id="lit:FPZ52_15755"/>
<protein>
    <submittedName>
        <fullName evidence="1">Uncharacterized protein</fullName>
    </submittedName>
</protein>
<dbReference type="EMBL" id="CP042264">
    <property type="protein sequence ID" value="QDY71158.1"/>
    <property type="molecule type" value="Genomic_DNA"/>
</dbReference>
<proteinExistence type="predicted"/>
<evidence type="ECO:0000313" key="1">
    <source>
        <dbReference type="EMBL" id="QDY71158.1"/>
    </source>
</evidence>
<organism evidence="1 2">
    <name type="scientific">Qingshengfaniella alkalisoli</name>
    <dbReference type="NCBI Taxonomy" id="2599296"/>
    <lineage>
        <taxon>Bacteria</taxon>
        <taxon>Pseudomonadati</taxon>
        <taxon>Pseudomonadota</taxon>
        <taxon>Alphaproteobacteria</taxon>
        <taxon>Rhodobacterales</taxon>
        <taxon>Paracoccaceae</taxon>
        <taxon>Qingshengfaniella</taxon>
    </lineage>
</organism>
<geneLocation type="plasmid" evidence="1 2">
    <name>unnamed3</name>
</geneLocation>
<reference evidence="1 2" key="1">
    <citation type="submission" date="2019-07" db="EMBL/GenBank/DDBJ databases">
        <title>Litoreibacter alkalisoli sp. nov., isolated from saline-alkaline soil.</title>
        <authorList>
            <person name="Wang S."/>
            <person name="Xu L."/>
            <person name="Xing Y.-T."/>
            <person name="Sun J.-Q."/>
        </authorList>
    </citation>
    <scope>NUCLEOTIDE SEQUENCE [LARGE SCALE GENOMIC DNA]</scope>
    <source>
        <strain evidence="1 2">LN3S51</strain>
        <plasmid evidence="1 2">unnamed3</plasmid>
    </source>
</reference>
<dbReference type="Proteomes" id="UP000318483">
    <property type="component" value="Plasmid unnamed3"/>
</dbReference>
<keyword evidence="1" id="KW-0614">Plasmid</keyword>
<gene>
    <name evidence="1" type="ORF">FPZ52_15755</name>
</gene>
<evidence type="ECO:0000313" key="2">
    <source>
        <dbReference type="Proteomes" id="UP000318483"/>
    </source>
</evidence>
<keyword evidence="2" id="KW-1185">Reference proteome</keyword>
<accession>A0A5B8J329</accession>
<sequence length="112" mass="12395">MVRKTSQARLVRAPVRAERRRRVCPSIKALKVHPRSSSIVMIATVVTVVYTHNLVIERMSTSPVFSDLDVGVPSVAQDTTHTQKVADEAVAKLDATKTRHLRASRQVSPKTP</sequence>